<keyword evidence="3" id="KW-1185">Reference proteome</keyword>
<evidence type="ECO:0000256" key="1">
    <source>
        <dbReference type="ARBA" id="ARBA00010552"/>
    </source>
</evidence>
<sequence>MGDIQRIFPKDTPTPRGPYSPAIRAGDFIFVSGQGPVDPATDTMSYGDIQHETRITLNNVKRILEAAGVAMTDVVKCSVFLRDGKDFAAMNEIYREFFGEQRPTRTTVAVAFADPTMKVEIDCIAYKPV</sequence>
<dbReference type="EMBL" id="CP063849">
    <property type="protein sequence ID" value="QOY85809.1"/>
    <property type="molecule type" value="Genomic_DNA"/>
</dbReference>
<dbReference type="InterPro" id="IPR035959">
    <property type="entry name" value="RutC-like_sf"/>
</dbReference>
<dbReference type="Proteomes" id="UP000593892">
    <property type="component" value="Chromosome"/>
</dbReference>
<dbReference type="Pfam" id="PF01042">
    <property type="entry name" value="Ribonuc_L-PSP"/>
    <property type="match status" value="1"/>
</dbReference>
<dbReference type="InterPro" id="IPR006056">
    <property type="entry name" value="RidA"/>
</dbReference>
<gene>
    <name evidence="2" type="ORF">IRI77_23680</name>
</gene>
<evidence type="ECO:0000313" key="2">
    <source>
        <dbReference type="EMBL" id="QOY85809.1"/>
    </source>
</evidence>
<name>A0A7S7SI86_PALFE</name>
<dbReference type="GO" id="GO:0019239">
    <property type="term" value="F:deaminase activity"/>
    <property type="evidence" value="ECO:0007669"/>
    <property type="project" value="TreeGrafter"/>
</dbReference>
<dbReference type="PANTHER" id="PTHR11803:SF58">
    <property type="entry name" value="PROTEIN HMF1-RELATED"/>
    <property type="match status" value="1"/>
</dbReference>
<accession>A0A7S7SI86</accession>
<dbReference type="NCBIfam" id="TIGR00004">
    <property type="entry name" value="Rid family detoxifying hydrolase"/>
    <property type="match status" value="1"/>
</dbReference>
<dbReference type="CDD" id="cd00448">
    <property type="entry name" value="YjgF_YER057c_UK114_family"/>
    <property type="match status" value="1"/>
</dbReference>
<organism evidence="2 3">
    <name type="scientific">Paludibaculum fermentans</name>
    <dbReference type="NCBI Taxonomy" id="1473598"/>
    <lineage>
        <taxon>Bacteria</taxon>
        <taxon>Pseudomonadati</taxon>
        <taxon>Acidobacteriota</taxon>
        <taxon>Terriglobia</taxon>
        <taxon>Bryobacterales</taxon>
        <taxon>Bryobacteraceae</taxon>
        <taxon>Paludibaculum</taxon>
    </lineage>
</organism>
<dbReference type="FunFam" id="3.30.1330.40:FF:000001">
    <property type="entry name" value="L-PSP family endoribonuclease"/>
    <property type="match status" value="1"/>
</dbReference>
<dbReference type="KEGG" id="pfer:IRI77_23680"/>
<dbReference type="PANTHER" id="PTHR11803">
    <property type="entry name" value="2-IMINOBUTANOATE/2-IMINOPROPANOATE DEAMINASE RIDA"/>
    <property type="match status" value="1"/>
</dbReference>
<comment type="similarity">
    <text evidence="1">Belongs to the RutC family.</text>
</comment>
<dbReference type="InterPro" id="IPR006175">
    <property type="entry name" value="YjgF/YER057c/UK114"/>
</dbReference>
<dbReference type="RefSeq" id="WP_194447479.1">
    <property type="nucleotide sequence ID" value="NZ_CP063849.1"/>
</dbReference>
<dbReference type="GO" id="GO:0005829">
    <property type="term" value="C:cytosol"/>
    <property type="evidence" value="ECO:0007669"/>
    <property type="project" value="TreeGrafter"/>
</dbReference>
<reference evidence="2 3" key="1">
    <citation type="submission" date="2020-10" db="EMBL/GenBank/DDBJ databases">
        <title>Complete genome sequence of Paludibaculum fermentans P105T, a facultatively anaerobic acidobacterium capable of dissimilatory Fe(III) reduction.</title>
        <authorList>
            <person name="Dedysh S.N."/>
            <person name="Beletsky A.V."/>
            <person name="Kulichevskaya I.S."/>
            <person name="Mardanov A.V."/>
            <person name="Ravin N.V."/>
        </authorList>
    </citation>
    <scope>NUCLEOTIDE SEQUENCE [LARGE SCALE GENOMIC DNA]</scope>
    <source>
        <strain evidence="2 3">P105</strain>
    </source>
</reference>
<dbReference type="SUPFAM" id="SSF55298">
    <property type="entry name" value="YjgF-like"/>
    <property type="match status" value="1"/>
</dbReference>
<dbReference type="Gene3D" id="3.30.1330.40">
    <property type="entry name" value="RutC-like"/>
    <property type="match status" value="1"/>
</dbReference>
<protein>
    <submittedName>
        <fullName evidence="2">RidA family protein</fullName>
    </submittedName>
</protein>
<evidence type="ECO:0000313" key="3">
    <source>
        <dbReference type="Proteomes" id="UP000593892"/>
    </source>
</evidence>
<dbReference type="AlphaFoldDB" id="A0A7S7SI86"/>
<proteinExistence type="inferred from homology"/>